<dbReference type="PANTHER" id="PTHR11561">
    <property type="entry name" value="PHOSPHOENOLPYRUVATE CARBOXYKINASE"/>
    <property type="match status" value="1"/>
</dbReference>
<dbReference type="GO" id="GO:0006107">
    <property type="term" value="P:oxaloacetate metabolic process"/>
    <property type="evidence" value="ECO:0007669"/>
    <property type="project" value="TreeGrafter"/>
</dbReference>
<evidence type="ECO:0000256" key="10">
    <source>
        <dbReference type="ARBA" id="ARBA00023134"/>
    </source>
</evidence>
<dbReference type="GO" id="GO:0019543">
    <property type="term" value="P:propionate catabolic process"/>
    <property type="evidence" value="ECO:0007669"/>
    <property type="project" value="TreeGrafter"/>
</dbReference>
<evidence type="ECO:0000313" key="15">
    <source>
        <dbReference type="EMBL" id="KAJ8906517.1"/>
    </source>
</evidence>
<keyword evidence="9" id="KW-0210">Decarboxylase</keyword>
<dbReference type="PIRSF" id="PIRSF001348">
    <property type="entry name" value="PEP_carboxykinase_GTP"/>
    <property type="match status" value="1"/>
</dbReference>
<dbReference type="Pfam" id="PF00821">
    <property type="entry name" value="PEPCK_GTP"/>
    <property type="match status" value="1"/>
</dbReference>
<evidence type="ECO:0000256" key="6">
    <source>
        <dbReference type="ARBA" id="ARBA00022432"/>
    </source>
</evidence>
<dbReference type="GO" id="GO:0030145">
    <property type="term" value="F:manganese ion binding"/>
    <property type="evidence" value="ECO:0007669"/>
    <property type="project" value="TreeGrafter"/>
</dbReference>
<keyword evidence="10" id="KW-0342">GTP-binding</keyword>
<accession>A0AAV8UZK6</accession>
<evidence type="ECO:0000256" key="4">
    <source>
        <dbReference type="ARBA" id="ARBA00011245"/>
    </source>
</evidence>
<comment type="pathway">
    <text evidence="2">Carbohydrate biosynthesis; gluconeogenesis.</text>
</comment>
<organism evidence="15 16">
    <name type="scientific">Rhodosorus marinus</name>
    <dbReference type="NCBI Taxonomy" id="101924"/>
    <lineage>
        <taxon>Eukaryota</taxon>
        <taxon>Rhodophyta</taxon>
        <taxon>Stylonematophyceae</taxon>
        <taxon>Stylonematales</taxon>
        <taxon>Stylonemataceae</taxon>
        <taxon>Rhodosorus</taxon>
    </lineage>
</organism>
<reference evidence="15 16" key="1">
    <citation type="journal article" date="2023" name="Nat. Commun.">
        <title>Origin of minicircular mitochondrial genomes in red algae.</title>
        <authorList>
            <person name="Lee Y."/>
            <person name="Cho C.H."/>
            <person name="Lee Y.M."/>
            <person name="Park S.I."/>
            <person name="Yang J.H."/>
            <person name="West J.A."/>
            <person name="Bhattacharya D."/>
            <person name="Yoon H.S."/>
        </authorList>
    </citation>
    <scope>NUCLEOTIDE SEQUENCE [LARGE SCALE GENOMIC DNA]</scope>
    <source>
        <strain evidence="15 16">CCMP1338</strain>
        <tissue evidence="15">Whole cell</tissue>
    </source>
</reference>
<evidence type="ECO:0000259" key="14">
    <source>
        <dbReference type="Pfam" id="PF17297"/>
    </source>
</evidence>
<name>A0AAV8UZK6_9RHOD</name>
<dbReference type="EMBL" id="JAMWBK010000003">
    <property type="protein sequence ID" value="KAJ8906517.1"/>
    <property type="molecule type" value="Genomic_DNA"/>
</dbReference>
<dbReference type="GO" id="GO:0005525">
    <property type="term" value="F:GTP binding"/>
    <property type="evidence" value="ECO:0007669"/>
    <property type="project" value="UniProtKB-KW"/>
</dbReference>
<keyword evidence="8" id="KW-0547">Nucleotide-binding</keyword>
<keyword evidence="7" id="KW-0479">Metal-binding</keyword>
<evidence type="ECO:0000256" key="2">
    <source>
        <dbReference type="ARBA" id="ARBA00004742"/>
    </source>
</evidence>
<comment type="subunit">
    <text evidence="4">Monomer.</text>
</comment>
<dbReference type="Proteomes" id="UP001157974">
    <property type="component" value="Unassembled WGS sequence"/>
</dbReference>
<evidence type="ECO:0000313" key="16">
    <source>
        <dbReference type="Proteomes" id="UP001157974"/>
    </source>
</evidence>
<evidence type="ECO:0000256" key="7">
    <source>
        <dbReference type="ARBA" id="ARBA00022723"/>
    </source>
</evidence>
<keyword evidence="12" id="KW-0456">Lyase</keyword>
<dbReference type="GO" id="GO:0005829">
    <property type="term" value="C:cytosol"/>
    <property type="evidence" value="ECO:0007669"/>
    <property type="project" value="TreeGrafter"/>
</dbReference>
<feature type="domain" description="Phosphoenolpyruvate carboxykinase GTP-utilising N-terminal" evidence="14">
    <location>
        <begin position="17"/>
        <end position="237"/>
    </location>
</feature>
<dbReference type="InterPro" id="IPR035077">
    <property type="entry name" value="PEP_carboxykinase_GTP_C"/>
</dbReference>
<comment type="cofactor">
    <cofactor evidence="1">
        <name>Mn(2+)</name>
        <dbReference type="ChEBI" id="CHEBI:29035"/>
    </cofactor>
</comment>
<dbReference type="GO" id="GO:0042594">
    <property type="term" value="P:response to starvation"/>
    <property type="evidence" value="ECO:0007669"/>
    <property type="project" value="TreeGrafter"/>
</dbReference>
<dbReference type="GO" id="GO:0071333">
    <property type="term" value="P:cellular response to glucose stimulus"/>
    <property type="evidence" value="ECO:0007669"/>
    <property type="project" value="TreeGrafter"/>
</dbReference>
<dbReference type="InterPro" id="IPR013035">
    <property type="entry name" value="PEP_carboxykinase_C"/>
</dbReference>
<evidence type="ECO:0000259" key="13">
    <source>
        <dbReference type="Pfam" id="PF00821"/>
    </source>
</evidence>
<evidence type="ECO:0000256" key="3">
    <source>
        <dbReference type="ARBA" id="ARBA00005796"/>
    </source>
</evidence>
<evidence type="ECO:0000256" key="8">
    <source>
        <dbReference type="ARBA" id="ARBA00022741"/>
    </source>
</evidence>
<dbReference type="PROSITE" id="PS00505">
    <property type="entry name" value="PEPCK_GTP"/>
    <property type="match status" value="1"/>
</dbReference>
<dbReference type="NCBIfam" id="NF003253">
    <property type="entry name" value="PRK04210.1"/>
    <property type="match status" value="1"/>
</dbReference>
<protein>
    <recommendedName>
        <fullName evidence="5">phosphoenolpyruvate carboxykinase (GTP)</fullName>
        <ecNumber evidence="5">4.1.1.32</ecNumber>
    </recommendedName>
</protein>
<dbReference type="FunFam" id="3.40.449.10:FF:000005">
    <property type="entry name" value="Phosphoenolpyruvate carboxykinase [GTP]"/>
    <property type="match status" value="1"/>
</dbReference>
<dbReference type="GO" id="GO:0046327">
    <property type="term" value="P:glycerol biosynthetic process from pyruvate"/>
    <property type="evidence" value="ECO:0007669"/>
    <property type="project" value="TreeGrafter"/>
</dbReference>
<dbReference type="GO" id="GO:0033993">
    <property type="term" value="P:response to lipid"/>
    <property type="evidence" value="ECO:0007669"/>
    <property type="project" value="TreeGrafter"/>
</dbReference>
<dbReference type="InterPro" id="IPR008209">
    <property type="entry name" value="PEP_carboxykinase_GTP"/>
</dbReference>
<dbReference type="SUPFAM" id="SSF68923">
    <property type="entry name" value="PEP carboxykinase N-terminal domain"/>
    <property type="match status" value="1"/>
</dbReference>
<proteinExistence type="inferred from homology"/>
<feature type="domain" description="Phosphoenolpyruvate carboxykinase C-terminal P-loop" evidence="13">
    <location>
        <begin position="241"/>
        <end position="598"/>
    </location>
</feature>
<dbReference type="PANTHER" id="PTHR11561:SF0">
    <property type="entry name" value="PHOSPHOENOLPYRUVATE CARBOXYKINASE [GTP]-RELATED"/>
    <property type="match status" value="1"/>
</dbReference>
<dbReference type="Gene3D" id="3.40.449.10">
    <property type="entry name" value="Phosphoenolpyruvate Carboxykinase, domain 1"/>
    <property type="match status" value="1"/>
</dbReference>
<dbReference type="EC" id="4.1.1.32" evidence="5"/>
<dbReference type="GO" id="GO:0006094">
    <property type="term" value="P:gluconeogenesis"/>
    <property type="evidence" value="ECO:0007669"/>
    <property type="project" value="UniProtKB-KW"/>
</dbReference>
<gene>
    <name evidence="15" type="ORF">NDN08_003010</name>
</gene>
<dbReference type="CDD" id="cd00819">
    <property type="entry name" value="PEPCK_GTP"/>
    <property type="match status" value="1"/>
</dbReference>
<comment type="similarity">
    <text evidence="3">Belongs to the phosphoenolpyruvate carboxykinase [GTP] family.</text>
</comment>
<dbReference type="SUPFAM" id="SSF53795">
    <property type="entry name" value="PEP carboxykinase-like"/>
    <property type="match status" value="1"/>
</dbReference>
<evidence type="ECO:0000256" key="9">
    <source>
        <dbReference type="ARBA" id="ARBA00022793"/>
    </source>
</evidence>
<comment type="caution">
    <text evidence="15">The sequence shown here is derived from an EMBL/GenBank/DDBJ whole genome shotgun (WGS) entry which is preliminary data.</text>
</comment>
<keyword evidence="11" id="KW-0464">Manganese</keyword>
<keyword evidence="16" id="KW-1185">Reference proteome</keyword>
<dbReference type="Pfam" id="PF17297">
    <property type="entry name" value="PEPCK_N"/>
    <property type="match status" value="1"/>
</dbReference>
<sequence length="603" mass="67469">MDSAYSKYTSNRKILTWVGKVAKLCRPKNVVFVDGSRDEHDRLCEELVQSGTFIRLNEEKRPNSYLARSDPRDVARVEKATYICTSKREDAGETNNWEDPAVMKEKLDGLLAGCMAGRTMYVIPFCMGPVKSPFARFGVQITDSPYAVVHSYIMTRIGQKVLNAIGKRQDFLPCIHSVGYPLEDGRPDVPWPCDPDNKYICHFPEDPSVLSYGSGYGGNALLGKKCFALRIASYMGKQEGWLAEHCLIIGCKSPSGVKKYFAAAFPSACGKTNLAMLRPSLPGWEVTCVGDDIAWLRVGPDGRMYGVNPEAGFFGVAPGTSMTTNYSAMQAISQDTIFTNVALTPDGDVWWEGMTNEKPEELIDWRGEKWNPNSDTPAAHPNSRYTCPAQNCPIIDEDWEAPDGVPISGILFGGRRKTVIPLVQEARSWRQGVFMGSCCASERTAAAEGKVGELRIDPFAMIPFCGYNMADYFSHWLEMGHRMGPHAPKIFFVNWFRKGSNNQFLWPGFSENIRVLKWIMARTEDDVAVEDSPYGYLPNPTDIDMDGLDLDQDTVNTLLSVDADGLEHDIQQFGAFYKRLGDRLPETLMEEMSLLKQRLLKYI</sequence>
<dbReference type="Gene3D" id="3.90.228.20">
    <property type="match status" value="1"/>
</dbReference>
<dbReference type="HAMAP" id="MF_00452">
    <property type="entry name" value="PEPCK_GTP"/>
    <property type="match status" value="1"/>
</dbReference>
<evidence type="ECO:0000256" key="5">
    <source>
        <dbReference type="ARBA" id="ARBA00012306"/>
    </source>
</evidence>
<evidence type="ECO:0000256" key="12">
    <source>
        <dbReference type="ARBA" id="ARBA00023239"/>
    </source>
</evidence>
<dbReference type="AlphaFoldDB" id="A0AAV8UZK6"/>
<keyword evidence="6" id="KW-0312">Gluconeogenesis</keyword>
<dbReference type="InterPro" id="IPR018091">
    <property type="entry name" value="PEP_carboxykin_GTP_CS"/>
</dbReference>
<evidence type="ECO:0000256" key="11">
    <source>
        <dbReference type="ARBA" id="ARBA00023211"/>
    </source>
</evidence>
<evidence type="ECO:0000256" key="1">
    <source>
        <dbReference type="ARBA" id="ARBA00001936"/>
    </source>
</evidence>
<dbReference type="Gene3D" id="2.170.8.10">
    <property type="entry name" value="Phosphoenolpyruvate Carboxykinase, domain 2"/>
    <property type="match status" value="1"/>
</dbReference>
<dbReference type="GO" id="GO:0004613">
    <property type="term" value="F:phosphoenolpyruvate carboxykinase (GTP) activity"/>
    <property type="evidence" value="ECO:0007669"/>
    <property type="project" value="UniProtKB-EC"/>
</dbReference>
<dbReference type="InterPro" id="IPR008210">
    <property type="entry name" value="PEP_carboxykinase_N"/>
</dbReference>
<dbReference type="InterPro" id="IPR035078">
    <property type="entry name" value="PEP_carboxykinase_GTP_N"/>
</dbReference>